<keyword evidence="6 9" id="KW-1133">Transmembrane helix</keyword>
<name>F4QFV0_CACFS</name>
<evidence type="ECO:0000313" key="12">
    <source>
        <dbReference type="Proteomes" id="UP000007797"/>
    </source>
</evidence>
<dbReference type="GeneID" id="14866103"/>
<dbReference type="AlphaFoldDB" id="F4QFV0"/>
<dbReference type="Pfam" id="PF19055">
    <property type="entry name" value="ABC2_membrane_7"/>
    <property type="match status" value="1"/>
</dbReference>
<dbReference type="Proteomes" id="UP000007797">
    <property type="component" value="Unassembled WGS sequence"/>
</dbReference>
<reference evidence="12" key="1">
    <citation type="journal article" date="2011" name="Genome Res.">
        <title>Phylogeny-wide analysis of social amoeba genomes highlights ancient origins for complex intercellular communication.</title>
        <authorList>
            <person name="Heidel A.J."/>
            <person name="Lawal H.M."/>
            <person name="Felder M."/>
            <person name="Schilde C."/>
            <person name="Helps N.R."/>
            <person name="Tunggal B."/>
            <person name="Rivero F."/>
            <person name="John U."/>
            <person name="Schleicher M."/>
            <person name="Eichinger L."/>
            <person name="Platzer M."/>
            <person name="Noegel A.A."/>
            <person name="Schaap P."/>
            <person name="Gloeckner G."/>
        </authorList>
    </citation>
    <scope>NUCLEOTIDE SEQUENCE [LARGE SCALE GENOMIC DNA]</scope>
    <source>
        <strain evidence="12">SH3</strain>
    </source>
</reference>
<feature type="transmembrane region" description="Helical" evidence="9">
    <location>
        <begin position="419"/>
        <end position="442"/>
    </location>
</feature>
<dbReference type="GO" id="GO:0033554">
    <property type="term" value="P:cellular response to stress"/>
    <property type="evidence" value="ECO:0007669"/>
    <property type="project" value="UniProtKB-ARBA"/>
</dbReference>
<protein>
    <submittedName>
        <fullName evidence="11">ABC transporter G family protein</fullName>
    </submittedName>
</protein>
<dbReference type="OMA" id="YANPWWA"/>
<dbReference type="InterPro" id="IPR017871">
    <property type="entry name" value="ABC_transporter-like_CS"/>
</dbReference>
<dbReference type="PROSITE" id="PS50893">
    <property type="entry name" value="ABC_TRANSPORTER_2"/>
    <property type="match status" value="1"/>
</dbReference>
<evidence type="ECO:0000256" key="5">
    <source>
        <dbReference type="ARBA" id="ARBA00022840"/>
    </source>
</evidence>
<keyword evidence="5" id="KW-0067">ATP-binding</keyword>
<keyword evidence="4" id="KW-0547">Nucleotide-binding</keyword>
<evidence type="ECO:0000256" key="9">
    <source>
        <dbReference type="SAM" id="Phobius"/>
    </source>
</evidence>
<evidence type="ECO:0000256" key="4">
    <source>
        <dbReference type="ARBA" id="ARBA00022741"/>
    </source>
</evidence>
<dbReference type="GO" id="GO:0016887">
    <property type="term" value="F:ATP hydrolysis activity"/>
    <property type="evidence" value="ECO:0007669"/>
    <property type="project" value="InterPro"/>
</dbReference>
<dbReference type="InterPro" id="IPR003439">
    <property type="entry name" value="ABC_transporter-like_ATP-bd"/>
</dbReference>
<keyword evidence="12" id="KW-1185">Reference proteome</keyword>
<evidence type="ECO:0000256" key="1">
    <source>
        <dbReference type="ARBA" id="ARBA00004141"/>
    </source>
</evidence>
<dbReference type="InterPro" id="IPR027417">
    <property type="entry name" value="P-loop_NTPase"/>
</dbReference>
<dbReference type="PANTHER" id="PTHR48041">
    <property type="entry name" value="ABC TRANSPORTER G FAMILY MEMBER 28"/>
    <property type="match status" value="1"/>
</dbReference>
<dbReference type="InterPro" id="IPR003593">
    <property type="entry name" value="AAA+_ATPase"/>
</dbReference>
<dbReference type="Gene3D" id="3.40.50.300">
    <property type="entry name" value="P-loop containing nucleotide triphosphate hydrolases"/>
    <property type="match status" value="1"/>
</dbReference>
<evidence type="ECO:0000256" key="8">
    <source>
        <dbReference type="SAM" id="MobiDB-lite"/>
    </source>
</evidence>
<dbReference type="PANTHER" id="PTHR48041:SF87">
    <property type="entry name" value="ABC TRANSPORTER G FAMILY MEMBER 12-RELATED"/>
    <property type="match status" value="1"/>
</dbReference>
<dbReference type="RefSeq" id="XP_004351058.1">
    <property type="nucleotide sequence ID" value="XM_004351006.1"/>
</dbReference>
<keyword evidence="3 9" id="KW-0812">Transmembrane</keyword>
<proteinExistence type="predicted"/>
<keyword evidence="7 9" id="KW-0472">Membrane</keyword>
<evidence type="ECO:0000256" key="6">
    <source>
        <dbReference type="ARBA" id="ARBA00022989"/>
    </source>
</evidence>
<evidence type="ECO:0000313" key="11">
    <source>
        <dbReference type="EMBL" id="EGG14347.1"/>
    </source>
</evidence>
<feature type="region of interest" description="Disordered" evidence="8">
    <location>
        <begin position="1"/>
        <end position="30"/>
    </location>
</feature>
<dbReference type="GO" id="GO:0031288">
    <property type="term" value="P:sorocarp morphogenesis"/>
    <property type="evidence" value="ECO:0007669"/>
    <property type="project" value="UniProtKB-ARBA"/>
</dbReference>
<gene>
    <name evidence="11" type="primary">abcG12</name>
    <name evidence="11" type="ORF">DFA_12117</name>
</gene>
<dbReference type="GO" id="GO:0016020">
    <property type="term" value="C:membrane"/>
    <property type="evidence" value="ECO:0007669"/>
    <property type="project" value="UniProtKB-SubCell"/>
</dbReference>
<dbReference type="Pfam" id="PF00005">
    <property type="entry name" value="ABC_tran"/>
    <property type="match status" value="1"/>
</dbReference>
<accession>F4QFV0</accession>
<dbReference type="KEGG" id="dfa:DFA_12117"/>
<feature type="domain" description="ABC transporter" evidence="10">
    <location>
        <begin position="67"/>
        <end position="313"/>
    </location>
</feature>
<sequence length="628" mass="69297">MNIELEQPNNHSTDIELGNSNNSNSNNGNGVQLSFRNIVYRVPNKLYGKENSMWNKIFKSKDGQEEDEETNTGKPKPPLEKEITILHGVSGVVEPGEIVAIMGPSGSGKSTLMDILAKRKSTGTITGQLLVNGREVGDAYKNYCSYVTQEDILLPTSTVEETLRFYADLRLSGFSGEEKDRRVAEVLQDIGLSAKAKSKVGGMLPGGIMLRGLSGGEKRRVSIGCGLVTNPNIIFLDEPTSGLDSVAALVVMNTLTSLTKKGVTVIASIHQPRTEIFSLFKKIMVVVKGRMIYAGTNILDYFDGLGYSCPAHVNPADFCLDSAVAIGESSRYLEICDKWLQHWESEVIANTTTPDHITKKRKKPSFSYQFKILLHRSYKDFWRNPGNFGARSITAVVVGLLFGACFGGLTTSQNDIQKIIGVIFFLISGLNLTPFTSISLFLSGRALFNAERAAKIYHPFPYFIAMMLVEFIVVFVVAIALGGITYGIANLRADVGRFFFAMMVYLFVHILSDLCIIWITNTTGTSDHTFAIGSGLSVIYQLFAGFFVPVQQLPVSFGWLHYLNPLYYGFASVMVNEFEDRELICPTDGTPCLFPNGNDVLKYYGLDHWTRGNAFGVVVMVLFTRSPD</sequence>
<dbReference type="SUPFAM" id="SSF52540">
    <property type="entry name" value="P-loop containing nucleoside triphosphate hydrolases"/>
    <property type="match status" value="1"/>
</dbReference>
<dbReference type="PROSITE" id="PS00211">
    <property type="entry name" value="ABC_TRANSPORTER_1"/>
    <property type="match status" value="1"/>
</dbReference>
<dbReference type="EMBL" id="GL883029">
    <property type="protein sequence ID" value="EGG14347.1"/>
    <property type="molecule type" value="Genomic_DNA"/>
</dbReference>
<evidence type="ECO:0000256" key="2">
    <source>
        <dbReference type="ARBA" id="ARBA00022448"/>
    </source>
</evidence>
<evidence type="ECO:0000259" key="10">
    <source>
        <dbReference type="PROSITE" id="PS50893"/>
    </source>
</evidence>
<dbReference type="SMART" id="SM00382">
    <property type="entry name" value="AAA"/>
    <property type="match status" value="1"/>
</dbReference>
<feature type="transmembrane region" description="Helical" evidence="9">
    <location>
        <begin position="462"/>
        <end position="486"/>
    </location>
</feature>
<keyword evidence="2" id="KW-0813">Transport</keyword>
<organism evidence="11 12">
    <name type="scientific">Cavenderia fasciculata</name>
    <name type="common">Slime mold</name>
    <name type="synonym">Dictyostelium fasciculatum</name>
    <dbReference type="NCBI Taxonomy" id="261658"/>
    <lineage>
        <taxon>Eukaryota</taxon>
        <taxon>Amoebozoa</taxon>
        <taxon>Evosea</taxon>
        <taxon>Eumycetozoa</taxon>
        <taxon>Dictyostelia</taxon>
        <taxon>Acytosteliales</taxon>
        <taxon>Cavenderiaceae</taxon>
        <taxon>Cavenderia</taxon>
    </lineage>
</organism>
<evidence type="ECO:0000256" key="3">
    <source>
        <dbReference type="ARBA" id="ARBA00022692"/>
    </source>
</evidence>
<dbReference type="STRING" id="1054147.F4QFV0"/>
<dbReference type="FunFam" id="3.40.50.300:FF:002300">
    <property type="entry name" value="ABC transporter G family protein"/>
    <property type="match status" value="1"/>
</dbReference>
<comment type="subcellular location">
    <subcellularLocation>
        <location evidence="1">Membrane</location>
        <topology evidence="1">Multi-pass membrane protein</topology>
    </subcellularLocation>
</comment>
<dbReference type="InterPro" id="IPR043926">
    <property type="entry name" value="ABCG_dom"/>
</dbReference>
<dbReference type="OrthoDB" id="26425at2759"/>
<dbReference type="GO" id="GO:0140359">
    <property type="term" value="F:ABC-type transporter activity"/>
    <property type="evidence" value="ECO:0007669"/>
    <property type="project" value="InterPro"/>
</dbReference>
<dbReference type="GO" id="GO:0005524">
    <property type="term" value="F:ATP binding"/>
    <property type="evidence" value="ECO:0007669"/>
    <property type="project" value="UniProtKB-KW"/>
</dbReference>
<feature type="transmembrane region" description="Helical" evidence="9">
    <location>
        <begin position="388"/>
        <end position="407"/>
    </location>
</feature>
<dbReference type="Pfam" id="PF01061">
    <property type="entry name" value="ABC2_membrane"/>
    <property type="match status" value="1"/>
</dbReference>
<dbReference type="CDD" id="cd03213">
    <property type="entry name" value="ABCG_EPDR"/>
    <property type="match status" value="1"/>
</dbReference>
<feature type="compositionally biased region" description="Low complexity" evidence="8">
    <location>
        <begin position="18"/>
        <end position="30"/>
    </location>
</feature>
<feature type="transmembrane region" description="Helical" evidence="9">
    <location>
        <begin position="498"/>
        <end position="519"/>
    </location>
</feature>
<evidence type="ECO:0000256" key="7">
    <source>
        <dbReference type="ARBA" id="ARBA00023136"/>
    </source>
</evidence>
<feature type="transmembrane region" description="Helical" evidence="9">
    <location>
        <begin position="531"/>
        <end position="550"/>
    </location>
</feature>
<dbReference type="InterPro" id="IPR050352">
    <property type="entry name" value="ABCG_transporters"/>
</dbReference>
<dbReference type="InterPro" id="IPR013525">
    <property type="entry name" value="ABC2_TM"/>
</dbReference>